<organism evidence="4 5">
    <name type="scientific">Candidatus Gallacutalibacter pullicola</name>
    <dbReference type="NCBI Taxonomy" id="2840830"/>
    <lineage>
        <taxon>Bacteria</taxon>
        <taxon>Bacillati</taxon>
        <taxon>Bacillota</taxon>
        <taxon>Clostridia</taxon>
        <taxon>Eubacteriales</taxon>
        <taxon>Candidatus Gallacutalibacter</taxon>
    </lineage>
</organism>
<feature type="domain" description="DUF6997" evidence="2">
    <location>
        <begin position="65"/>
        <end position="238"/>
    </location>
</feature>
<comment type="caution">
    <text evidence="4">The sequence shown here is derived from an EMBL/GenBank/DDBJ whole genome shotgun (WGS) entry which is preliminary data.</text>
</comment>
<dbReference type="InterPro" id="IPR054266">
    <property type="entry name" value="DUF6997"/>
</dbReference>
<dbReference type="Proteomes" id="UP000886785">
    <property type="component" value="Unassembled WGS sequence"/>
</dbReference>
<dbReference type="InterPro" id="IPR055650">
    <property type="entry name" value="DUF7226"/>
</dbReference>
<dbReference type="EMBL" id="DVHF01000135">
    <property type="protein sequence ID" value="HIR58131.1"/>
    <property type="molecule type" value="Genomic_DNA"/>
</dbReference>
<proteinExistence type="predicted"/>
<dbReference type="AlphaFoldDB" id="A0A9D1J200"/>
<dbReference type="InterPro" id="IPR054265">
    <property type="entry name" value="DUF6996"/>
</dbReference>
<dbReference type="Pfam" id="PF22515">
    <property type="entry name" value="DUF6996"/>
    <property type="match status" value="1"/>
</dbReference>
<reference evidence="4" key="1">
    <citation type="submission" date="2020-10" db="EMBL/GenBank/DDBJ databases">
        <authorList>
            <person name="Gilroy R."/>
        </authorList>
    </citation>
    <scope>NUCLEOTIDE SEQUENCE</scope>
    <source>
        <strain evidence="4">ChiSjej1B19-7085</strain>
    </source>
</reference>
<evidence type="ECO:0000259" key="1">
    <source>
        <dbReference type="Pfam" id="PF22515"/>
    </source>
</evidence>
<sequence>MFEKYDIPGHIREHGSFLISADQIREFREPRLMAKFDHQINLPPIFARNGLAILPVSRGDYLIARMDAYHTFEDSDGPARRFSLPPQLQSLSAETISSETIAIHCAMAAGIFEDFLEDSPLIPTVSGRMGSESFRFRIEAGTGIEPIPVDVSRSQIEIDAALEGQSCLALIEAKLDLAEDFLIRQLYYPFRVWAARIPKRVRPVFLVYSNGVFRLFEYEFSDPSLYNSLRLVRQRNYTLETLRITREDLISLAEQTSPVEEPPIAFPQADRLDRVINLCELLADHPLTRGEITERYAFDVRQANYYADAGRYLGLIRRSREDGGPVYSLTEEAVRILRLPYRPRQLEICRRIFRHRAFRETFLRWAASGNLPDRREIVEIMRDSRLYHVDSGSTYSRRASTVSGWIGWILRLIQEDSQQSLFHTLS</sequence>
<evidence type="ECO:0000313" key="4">
    <source>
        <dbReference type="EMBL" id="HIR58131.1"/>
    </source>
</evidence>
<evidence type="ECO:0000259" key="2">
    <source>
        <dbReference type="Pfam" id="PF22518"/>
    </source>
</evidence>
<name>A0A9D1J200_9FIRM</name>
<reference evidence="4" key="2">
    <citation type="journal article" date="2021" name="PeerJ">
        <title>Extensive microbial diversity within the chicken gut microbiome revealed by metagenomics and culture.</title>
        <authorList>
            <person name="Gilroy R."/>
            <person name="Ravi A."/>
            <person name="Getino M."/>
            <person name="Pursley I."/>
            <person name="Horton D.L."/>
            <person name="Alikhan N.F."/>
            <person name="Baker D."/>
            <person name="Gharbi K."/>
            <person name="Hall N."/>
            <person name="Watson M."/>
            <person name="Adriaenssens E.M."/>
            <person name="Foster-Nyarko E."/>
            <person name="Jarju S."/>
            <person name="Secka A."/>
            <person name="Antonio M."/>
            <person name="Oren A."/>
            <person name="Chaudhuri R.R."/>
            <person name="La Ragione R."/>
            <person name="Hildebrand F."/>
            <person name="Pallen M.J."/>
        </authorList>
    </citation>
    <scope>NUCLEOTIDE SEQUENCE</scope>
    <source>
        <strain evidence="4">ChiSjej1B19-7085</strain>
    </source>
</reference>
<protein>
    <submittedName>
        <fullName evidence="4">Transcriptional regulator</fullName>
    </submittedName>
</protein>
<feature type="domain" description="DUF6996" evidence="1">
    <location>
        <begin position="1"/>
        <end position="63"/>
    </location>
</feature>
<gene>
    <name evidence="4" type="ORF">IAA54_10740</name>
</gene>
<dbReference type="Pfam" id="PF22518">
    <property type="entry name" value="DUF6997"/>
    <property type="match status" value="1"/>
</dbReference>
<feature type="domain" description="DUF7226" evidence="3">
    <location>
        <begin position="274"/>
        <end position="413"/>
    </location>
</feature>
<evidence type="ECO:0000259" key="3">
    <source>
        <dbReference type="Pfam" id="PF23871"/>
    </source>
</evidence>
<dbReference type="Pfam" id="PF23871">
    <property type="entry name" value="DUF7226"/>
    <property type="match status" value="1"/>
</dbReference>
<evidence type="ECO:0000313" key="5">
    <source>
        <dbReference type="Proteomes" id="UP000886785"/>
    </source>
</evidence>
<accession>A0A9D1J200</accession>